<protein>
    <submittedName>
        <fullName evidence="15">Nodal homolog 2-A-like</fullName>
    </submittedName>
</protein>
<feature type="signal peptide" evidence="12">
    <location>
        <begin position="1"/>
        <end position="26"/>
    </location>
</feature>
<evidence type="ECO:0000313" key="15">
    <source>
        <dbReference type="RefSeq" id="XP_020641826.2"/>
    </source>
</evidence>
<dbReference type="GO" id="GO:0008083">
    <property type="term" value="F:growth factor activity"/>
    <property type="evidence" value="ECO:0007669"/>
    <property type="project" value="UniProtKB-KW"/>
</dbReference>
<keyword evidence="6 12" id="KW-0732">Signal</keyword>
<dbReference type="InterPro" id="IPR001839">
    <property type="entry name" value="TGF-b_C"/>
</dbReference>
<dbReference type="RefSeq" id="XP_020641826.2">
    <property type="nucleotide sequence ID" value="XM_020786167.2"/>
</dbReference>
<evidence type="ECO:0000256" key="2">
    <source>
        <dbReference type="ARBA" id="ARBA00006656"/>
    </source>
</evidence>
<feature type="chain" id="PRO_5047004333" evidence="12">
    <location>
        <begin position="27"/>
        <end position="427"/>
    </location>
</feature>
<keyword evidence="14" id="KW-1185">Reference proteome</keyword>
<feature type="region of interest" description="Disordered" evidence="11">
    <location>
        <begin position="287"/>
        <end position="315"/>
    </location>
</feature>
<reference evidence="15" key="1">
    <citation type="submission" date="2025-08" db="UniProtKB">
        <authorList>
            <consortium name="RefSeq"/>
        </authorList>
    </citation>
    <scope>IDENTIFICATION</scope>
</reference>
<evidence type="ECO:0000256" key="1">
    <source>
        <dbReference type="ARBA" id="ARBA00004613"/>
    </source>
</evidence>
<dbReference type="Gene3D" id="2.60.120.970">
    <property type="match status" value="1"/>
</dbReference>
<evidence type="ECO:0000259" key="13">
    <source>
        <dbReference type="PROSITE" id="PS51362"/>
    </source>
</evidence>
<comment type="similarity">
    <text evidence="2 10">Belongs to the TGF-beta family.</text>
</comment>
<dbReference type="InterPro" id="IPR015615">
    <property type="entry name" value="TGF-beta-rel"/>
</dbReference>
<dbReference type="PANTHER" id="PTHR11848:SF159">
    <property type="entry name" value="NODAL HOMOLOG"/>
    <property type="match status" value="1"/>
</dbReference>
<evidence type="ECO:0000313" key="14">
    <source>
        <dbReference type="Proteomes" id="UP001652642"/>
    </source>
</evidence>
<dbReference type="InterPro" id="IPR017948">
    <property type="entry name" value="TGFb_CS"/>
</dbReference>
<evidence type="ECO:0000256" key="11">
    <source>
        <dbReference type="SAM" id="MobiDB-lite"/>
    </source>
</evidence>
<evidence type="ECO:0000256" key="10">
    <source>
        <dbReference type="RuleBase" id="RU000354"/>
    </source>
</evidence>
<dbReference type="GO" id="GO:0009888">
    <property type="term" value="P:tissue development"/>
    <property type="evidence" value="ECO:0007669"/>
    <property type="project" value="UniProtKB-ARBA"/>
</dbReference>
<dbReference type="PANTHER" id="PTHR11848">
    <property type="entry name" value="TGF-BETA FAMILY"/>
    <property type="match status" value="1"/>
</dbReference>
<evidence type="ECO:0000256" key="5">
    <source>
        <dbReference type="ARBA" id="ARBA00022685"/>
    </source>
</evidence>
<sequence length="427" mass="47244">MAGRGGPARALWALWAVLAGAGPAVGLFPPRPAGSAALPPGPGPLPGRPAPAPGYPAYMMHLYRSLARGRSPARPAPEGSAWREADTILSLVAKNSFQFEDHWIFSFDMTSISSSLDVRLAELRVPLASFSQAKNVTVSIYHVHNHICHGNQTCTDKIFLGSFSCRHSHSSRISSSSIQSSWKVFNITSLLRFWLHQGGPSGQDTLEAQEQKCTEGHLDDSNREGIDGCPTSGFEDICDSNEASHIPPQSLTEQVLLVVFSKDKERMEPSQGPSLIRMVETSKYIMSDDTSKEVGARRHRRNRNQRKRIKGSDTDISGIAEESRSLCRRVDMMVDFEKTGFGKWILHPKKYNAYRCEGDCPSPVDESFKPTNHAYMQSLLKLYQPNRVPCPACAPVKLSPLSMLYYEKGGVTVRHHEDMIIDECGCN</sequence>
<keyword evidence="5" id="KW-0165">Cleavage on pair of basic residues</keyword>
<accession>A0A6J0SZL0</accession>
<dbReference type="Gene3D" id="2.10.90.10">
    <property type="entry name" value="Cystine-knot cytokines"/>
    <property type="match status" value="1"/>
</dbReference>
<evidence type="ECO:0000256" key="7">
    <source>
        <dbReference type="ARBA" id="ARBA00023030"/>
    </source>
</evidence>
<keyword evidence="8" id="KW-1015">Disulfide bond</keyword>
<comment type="subcellular location">
    <subcellularLocation>
        <location evidence="1">Secreted</location>
    </subcellularLocation>
</comment>
<evidence type="ECO:0000256" key="6">
    <source>
        <dbReference type="ARBA" id="ARBA00022729"/>
    </source>
</evidence>
<dbReference type="Proteomes" id="UP001652642">
    <property type="component" value="Chromosome 8"/>
</dbReference>
<keyword evidence="3" id="KW-0217">Developmental protein</keyword>
<dbReference type="InterPro" id="IPR029034">
    <property type="entry name" value="Cystine-knot_cytokine"/>
</dbReference>
<keyword evidence="9" id="KW-0325">Glycoprotein</keyword>
<dbReference type="SUPFAM" id="SSF57501">
    <property type="entry name" value="Cystine-knot cytokines"/>
    <property type="match status" value="1"/>
</dbReference>
<dbReference type="Pfam" id="PF00019">
    <property type="entry name" value="TGF_beta"/>
    <property type="match status" value="1"/>
</dbReference>
<dbReference type="GO" id="GO:0007369">
    <property type="term" value="P:gastrulation"/>
    <property type="evidence" value="ECO:0007669"/>
    <property type="project" value="UniProtKB-ARBA"/>
</dbReference>
<dbReference type="GO" id="GO:0005125">
    <property type="term" value="F:cytokine activity"/>
    <property type="evidence" value="ECO:0007669"/>
    <property type="project" value="TreeGrafter"/>
</dbReference>
<proteinExistence type="inferred from homology"/>
<dbReference type="OrthoDB" id="5949851at2759"/>
<dbReference type="PROSITE" id="PS51362">
    <property type="entry name" value="TGF_BETA_2"/>
    <property type="match status" value="1"/>
</dbReference>
<feature type="domain" description="TGF-beta family profile" evidence="13">
    <location>
        <begin position="298"/>
        <end position="427"/>
    </location>
</feature>
<dbReference type="InParanoid" id="A0A6J0SZL0"/>
<organism evidence="14 15">
    <name type="scientific">Pogona vitticeps</name>
    <name type="common">central bearded dragon</name>
    <dbReference type="NCBI Taxonomy" id="103695"/>
    <lineage>
        <taxon>Eukaryota</taxon>
        <taxon>Metazoa</taxon>
        <taxon>Chordata</taxon>
        <taxon>Craniata</taxon>
        <taxon>Vertebrata</taxon>
        <taxon>Euteleostomi</taxon>
        <taxon>Lepidosauria</taxon>
        <taxon>Squamata</taxon>
        <taxon>Bifurcata</taxon>
        <taxon>Unidentata</taxon>
        <taxon>Episquamata</taxon>
        <taxon>Toxicofera</taxon>
        <taxon>Iguania</taxon>
        <taxon>Acrodonta</taxon>
        <taxon>Agamidae</taxon>
        <taxon>Amphibolurinae</taxon>
        <taxon>Pogona</taxon>
    </lineage>
</organism>
<dbReference type="Pfam" id="PF00688">
    <property type="entry name" value="TGFb_propeptide"/>
    <property type="match status" value="1"/>
</dbReference>
<keyword evidence="7 10" id="KW-0339">Growth factor</keyword>
<evidence type="ECO:0000256" key="3">
    <source>
        <dbReference type="ARBA" id="ARBA00022473"/>
    </source>
</evidence>
<dbReference type="InterPro" id="IPR001111">
    <property type="entry name" value="TGF-b_propeptide"/>
</dbReference>
<gene>
    <name evidence="15" type="primary">LOC110075194</name>
</gene>
<dbReference type="CDD" id="cd13759">
    <property type="entry name" value="TGF_beta_NODAL"/>
    <property type="match status" value="1"/>
</dbReference>
<evidence type="ECO:0000256" key="9">
    <source>
        <dbReference type="ARBA" id="ARBA00023180"/>
    </source>
</evidence>
<dbReference type="GeneID" id="110075194"/>
<dbReference type="SMART" id="SM00204">
    <property type="entry name" value="TGFB"/>
    <property type="match status" value="1"/>
</dbReference>
<keyword evidence="4" id="KW-0964">Secreted</keyword>
<dbReference type="GO" id="GO:0005615">
    <property type="term" value="C:extracellular space"/>
    <property type="evidence" value="ECO:0007669"/>
    <property type="project" value="TreeGrafter"/>
</dbReference>
<feature type="compositionally biased region" description="Basic residues" evidence="11">
    <location>
        <begin position="297"/>
        <end position="309"/>
    </location>
</feature>
<evidence type="ECO:0000256" key="4">
    <source>
        <dbReference type="ARBA" id="ARBA00022525"/>
    </source>
</evidence>
<dbReference type="AlphaFoldDB" id="A0A6J0SZL0"/>
<dbReference type="PROSITE" id="PS00250">
    <property type="entry name" value="TGF_BETA_1"/>
    <property type="match status" value="1"/>
</dbReference>
<dbReference type="KEGG" id="pvt:110075194"/>
<evidence type="ECO:0000256" key="8">
    <source>
        <dbReference type="ARBA" id="ARBA00023157"/>
    </source>
</evidence>
<evidence type="ECO:0000256" key="12">
    <source>
        <dbReference type="SAM" id="SignalP"/>
    </source>
</evidence>
<name>A0A6J0SZL0_9SAUR</name>